<keyword evidence="2" id="KW-1185">Reference proteome</keyword>
<organism evidence="2 3">
    <name type="scientific">Hyalella azteca</name>
    <name type="common">Amphipod</name>
    <dbReference type="NCBI Taxonomy" id="294128"/>
    <lineage>
        <taxon>Eukaryota</taxon>
        <taxon>Metazoa</taxon>
        <taxon>Ecdysozoa</taxon>
        <taxon>Arthropoda</taxon>
        <taxon>Crustacea</taxon>
        <taxon>Multicrustacea</taxon>
        <taxon>Malacostraca</taxon>
        <taxon>Eumalacostraca</taxon>
        <taxon>Peracarida</taxon>
        <taxon>Amphipoda</taxon>
        <taxon>Senticaudata</taxon>
        <taxon>Talitrida</taxon>
        <taxon>Talitroidea</taxon>
        <taxon>Hyalellidae</taxon>
        <taxon>Hyalella</taxon>
    </lineage>
</organism>
<feature type="signal peptide" evidence="1">
    <location>
        <begin position="1"/>
        <end position="21"/>
    </location>
</feature>
<dbReference type="OrthoDB" id="6401856at2759"/>
<accession>A0A8B7PR29</accession>
<dbReference type="GeneID" id="108682951"/>
<dbReference type="AlphaFoldDB" id="A0A8B7PR29"/>
<protein>
    <submittedName>
        <fullName evidence="3">Uncharacterized protein LOC108682951</fullName>
    </submittedName>
</protein>
<name>A0A8B7PR29_HYAAZ</name>
<keyword evidence="1" id="KW-0732">Signal</keyword>
<reference evidence="3" key="1">
    <citation type="submission" date="2025-08" db="UniProtKB">
        <authorList>
            <consortium name="RefSeq"/>
        </authorList>
    </citation>
    <scope>IDENTIFICATION</scope>
    <source>
        <tissue evidence="3">Whole organism</tissue>
    </source>
</reference>
<dbReference type="KEGG" id="hazt:108682951"/>
<feature type="chain" id="PRO_5034814265" evidence="1">
    <location>
        <begin position="22"/>
        <end position="338"/>
    </location>
</feature>
<evidence type="ECO:0000313" key="3">
    <source>
        <dbReference type="RefSeq" id="XP_018027707.1"/>
    </source>
</evidence>
<sequence length="338" mass="36637">MKLPGVCCLLTGLCLVLGGLAQGPTIGPCSAPNTTENFNDAYISKLTDGDYTVVQPAGHSSSTSQLRFYLNGTYLLSYIDQAGRPAQHTGEYRAQAHAVSAPATITLHSLPAGAFGSAESGTVKLSVVRAEEGIIELSSCARAGLVIYERRHLLISTMLHRSGVEAATSLNPVILDTMYAYPDLRLGRQDIINFNPSPGAIKVFVILGAINCLFNLFKKPDYCGSLLGAWKNATSNLTFYSALPSPPPTVLYNFEPVFATYPVPTYSWSRYALQPSAMVHNSMQTSPVATVYVQEVGGIPYFAHYFENFGNRELHDSHQSPQLVGAPITGQYNFFIPR</sequence>
<evidence type="ECO:0000256" key="1">
    <source>
        <dbReference type="SAM" id="SignalP"/>
    </source>
</evidence>
<dbReference type="Proteomes" id="UP000694843">
    <property type="component" value="Unplaced"/>
</dbReference>
<gene>
    <name evidence="3" type="primary">LOC108682951</name>
</gene>
<proteinExistence type="predicted"/>
<evidence type="ECO:0000313" key="2">
    <source>
        <dbReference type="Proteomes" id="UP000694843"/>
    </source>
</evidence>
<dbReference type="RefSeq" id="XP_018027707.1">
    <property type="nucleotide sequence ID" value="XM_018172218.2"/>
</dbReference>